<keyword evidence="7" id="KW-0413">Isomerase</keyword>
<dbReference type="Gene3D" id="1.10.10.160">
    <property type="match status" value="1"/>
</dbReference>
<dbReference type="GO" id="GO:0016787">
    <property type="term" value="F:hydrolase activity"/>
    <property type="evidence" value="ECO:0007669"/>
    <property type="project" value="UniProtKB-UniRule"/>
</dbReference>
<dbReference type="InterPro" id="IPR014017">
    <property type="entry name" value="DNA_helicase_UvrD-like_C"/>
</dbReference>
<evidence type="ECO:0000313" key="14">
    <source>
        <dbReference type="EMBL" id="MCG4764187.1"/>
    </source>
</evidence>
<evidence type="ECO:0000259" key="13">
    <source>
        <dbReference type="PROSITE" id="PS51217"/>
    </source>
</evidence>
<evidence type="ECO:0000256" key="9">
    <source>
        <dbReference type="ARBA" id="ARBA00034808"/>
    </source>
</evidence>
<feature type="domain" description="UvrD-like helicase ATP-binding" evidence="12">
    <location>
        <begin position="1"/>
        <end position="272"/>
    </location>
</feature>
<feature type="binding site" evidence="11">
    <location>
        <begin position="21"/>
        <end position="28"/>
    </location>
    <ligand>
        <name>ATP</name>
        <dbReference type="ChEBI" id="CHEBI:30616"/>
    </ligand>
</feature>
<proteinExistence type="inferred from homology"/>
<evidence type="ECO:0000313" key="15">
    <source>
        <dbReference type="Proteomes" id="UP001199915"/>
    </source>
</evidence>
<evidence type="ECO:0000256" key="3">
    <source>
        <dbReference type="ARBA" id="ARBA00022801"/>
    </source>
</evidence>
<dbReference type="SUPFAM" id="SSF52540">
    <property type="entry name" value="P-loop containing nucleoside triphosphate hydrolases"/>
    <property type="match status" value="1"/>
</dbReference>
<dbReference type="GO" id="GO:0043138">
    <property type="term" value="F:3'-5' DNA helicase activity"/>
    <property type="evidence" value="ECO:0007669"/>
    <property type="project" value="UniProtKB-EC"/>
</dbReference>
<keyword evidence="4 11" id="KW-0347">Helicase</keyword>
<dbReference type="GO" id="GO:0005524">
    <property type="term" value="F:ATP binding"/>
    <property type="evidence" value="ECO:0007669"/>
    <property type="project" value="UniProtKB-UniRule"/>
</dbReference>
<evidence type="ECO:0000256" key="2">
    <source>
        <dbReference type="ARBA" id="ARBA00022741"/>
    </source>
</evidence>
<keyword evidence="6" id="KW-0238">DNA-binding</keyword>
<dbReference type="GO" id="GO:0000725">
    <property type="term" value="P:recombinational repair"/>
    <property type="evidence" value="ECO:0007669"/>
    <property type="project" value="TreeGrafter"/>
</dbReference>
<evidence type="ECO:0000256" key="8">
    <source>
        <dbReference type="ARBA" id="ARBA00034617"/>
    </source>
</evidence>
<dbReference type="InterPro" id="IPR013986">
    <property type="entry name" value="DExx_box_DNA_helicase_dom_sf"/>
</dbReference>
<dbReference type="RefSeq" id="WP_158581758.1">
    <property type="nucleotide sequence ID" value="NZ_JAKNFS010000002.1"/>
</dbReference>
<dbReference type="Pfam" id="PF13361">
    <property type="entry name" value="UvrD_C"/>
    <property type="match status" value="2"/>
</dbReference>
<organism evidence="14 15">
    <name type="scientific">Fusicatenibacter saccharivorans</name>
    <dbReference type="NCBI Taxonomy" id="1150298"/>
    <lineage>
        <taxon>Bacteria</taxon>
        <taxon>Bacillati</taxon>
        <taxon>Bacillota</taxon>
        <taxon>Clostridia</taxon>
        <taxon>Lachnospirales</taxon>
        <taxon>Lachnospiraceae</taxon>
        <taxon>Fusicatenibacter</taxon>
    </lineage>
</organism>
<dbReference type="AlphaFoldDB" id="A0AAE3F166"/>
<evidence type="ECO:0000259" key="12">
    <source>
        <dbReference type="PROSITE" id="PS51198"/>
    </source>
</evidence>
<dbReference type="PROSITE" id="PS51217">
    <property type="entry name" value="UVRD_HELICASE_CTER"/>
    <property type="match status" value="1"/>
</dbReference>
<dbReference type="GO" id="GO:0003677">
    <property type="term" value="F:DNA binding"/>
    <property type="evidence" value="ECO:0007669"/>
    <property type="project" value="UniProtKB-KW"/>
</dbReference>
<comment type="similarity">
    <text evidence="1">Belongs to the helicase family. UvrD subfamily.</text>
</comment>
<comment type="catalytic activity">
    <reaction evidence="8">
        <text>Couples ATP hydrolysis with the unwinding of duplex DNA by translocating in the 3'-5' direction.</text>
        <dbReference type="EC" id="5.6.2.4"/>
    </reaction>
</comment>
<evidence type="ECO:0000256" key="5">
    <source>
        <dbReference type="ARBA" id="ARBA00022840"/>
    </source>
</evidence>
<evidence type="ECO:0000256" key="4">
    <source>
        <dbReference type="ARBA" id="ARBA00022806"/>
    </source>
</evidence>
<comment type="caution">
    <text evidence="14">The sequence shown here is derived from an EMBL/GenBank/DDBJ whole genome shotgun (WGS) entry which is preliminary data.</text>
</comment>
<feature type="domain" description="UvrD-like helicase C-terminal" evidence="13">
    <location>
        <begin position="273"/>
        <end position="538"/>
    </location>
</feature>
<dbReference type="InterPro" id="IPR014016">
    <property type="entry name" value="UvrD-like_ATP-bd"/>
</dbReference>
<dbReference type="Proteomes" id="UP001199915">
    <property type="component" value="Unassembled WGS sequence"/>
</dbReference>
<dbReference type="EMBL" id="JAKNFS010000002">
    <property type="protein sequence ID" value="MCG4764187.1"/>
    <property type="molecule type" value="Genomic_DNA"/>
</dbReference>
<keyword evidence="3 11" id="KW-0378">Hydrolase</keyword>
<dbReference type="InterPro" id="IPR027417">
    <property type="entry name" value="P-loop_NTPase"/>
</dbReference>
<protein>
    <recommendedName>
        <fullName evidence="9">DNA 3'-5' helicase</fullName>
        <ecNumber evidence="9">5.6.2.4</ecNumber>
    </recommendedName>
</protein>
<evidence type="ECO:0000256" key="6">
    <source>
        <dbReference type="ARBA" id="ARBA00023125"/>
    </source>
</evidence>
<evidence type="ECO:0000256" key="1">
    <source>
        <dbReference type="ARBA" id="ARBA00009922"/>
    </source>
</evidence>
<keyword evidence="5 11" id="KW-0067">ATP-binding</keyword>
<evidence type="ECO:0000256" key="7">
    <source>
        <dbReference type="ARBA" id="ARBA00023235"/>
    </source>
</evidence>
<dbReference type="Pfam" id="PF00580">
    <property type="entry name" value="UvrD-helicase"/>
    <property type="match status" value="1"/>
</dbReference>
<dbReference type="Gene3D" id="3.40.50.300">
    <property type="entry name" value="P-loop containing nucleotide triphosphate hydrolases"/>
    <property type="match status" value="2"/>
</dbReference>
<dbReference type="PROSITE" id="PS51198">
    <property type="entry name" value="UVRD_HELICASE_ATP_BIND"/>
    <property type="match status" value="1"/>
</dbReference>
<name>A0AAE3F166_9FIRM</name>
<dbReference type="Gene3D" id="1.10.486.10">
    <property type="entry name" value="PCRA, domain 4"/>
    <property type="match status" value="1"/>
</dbReference>
<keyword evidence="2 11" id="KW-0547">Nucleotide-binding</keyword>
<comment type="catalytic activity">
    <reaction evidence="10">
        <text>ATP + H2O = ADP + phosphate + H(+)</text>
        <dbReference type="Rhea" id="RHEA:13065"/>
        <dbReference type="ChEBI" id="CHEBI:15377"/>
        <dbReference type="ChEBI" id="CHEBI:15378"/>
        <dbReference type="ChEBI" id="CHEBI:30616"/>
        <dbReference type="ChEBI" id="CHEBI:43474"/>
        <dbReference type="ChEBI" id="CHEBI:456216"/>
        <dbReference type="EC" id="5.6.2.4"/>
    </reaction>
</comment>
<dbReference type="InterPro" id="IPR000212">
    <property type="entry name" value="DNA_helicase_UvrD/REP"/>
</dbReference>
<dbReference type="PANTHER" id="PTHR11070">
    <property type="entry name" value="UVRD / RECB / PCRA DNA HELICASE FAMILY MEMBER"/>
    <property type="match status" value="1"/>
</dbReference>
<evidence type="ECO:0000256" key="10">
    <source>
        <dbReference type="ARBA" id="ARBA00048988"/>
    </source>
</evidence>
<dbReference type="CDD" id="cd17932">
    <property type="entry name" value="DEXQc_UvrD"/>
    <property type="match status" value="1"/>
</dbReference>
<accession>A0AAE3F166</accession>
<gene>
    <name evidence="14" type="ORF">L0N21_01420</name>
</gene>
<reference evidence="14" key="1">
    <citation type="submission" date="2022-01" db="EMBL/GenBank/DDBJ databases">
        <title>Collection of gut derived symbiotic bacterial strains cultured from healthy donors.</title>
        <authorList>
            <person name="Lin H."/>
            <person name="Kohout C."/>
            <person name="Waligurski E."/>
            <person name="Pamer E.G."/>
        </authorList>
    </citation>
    <scope>NUCLEOTIDE SEQUENCE</scope>
    <source>
        <strain evidence="14">DFI.5.49</strain>
    </source>
</reference>
<sequence length="621" mass="72752">MFNEEQQKAIETIKGQLILVACPGSGKTTTLLGRIHEMIQQGVPAENILMVTFTTAAAGEMKQRFWKKYAEDGMVTFCTIHSFCLATLKKFAHFDAECVLATGDIYEFFFQQLVRHKEIVDKVEYIKALLLDIAVCKNSMCPLAQFEPNCGEKELFDELFKAYENWKDALGKIDYDDMLLKAYELMKNDKTCLEWLQERYQYIQIDEFQDTNYLQRDILYLLAGENGNIAVVGDDDQSIYGFRGAKPEIMLKFAEHYPNAVSLHLSMNYRSDRKIIECASNLIHHNKERFDKEFLASHEEEGIVHHQTYNDIDAEQRGLVKMILEKKMSMDEYRNTSILYRTNKEAVQVSDLLITEKIPFWCTEPIQDKYDHWIYRDILSYHKLGNGIGNKMDLNRILNHPQRFLFDSRFFKTDGSLKQLMHVAATLPDGKWKRSKAMDSVEDMFYLFKKLEDKNPVDTLKILESFGRYKIFLHDYAEYRNMSPGELYFYWNSYKADAEKHNDWKEWDAYVRKHKIILQEQLRKHDGIALSTLHRSKGLEWDRVYILNCVKNTIPFAKQGTVEDLEEERRLFYVGCTRAKKELQLLSYQGNSGEISPFIKELKSSESDTGDKVDLDVHLKY</sequence>
<evidence type="ECO:0000256" key="11">
    <source>
        <dbReference type="PROSITE-ProRule" id="PRU00560"/>
    </source>
</evidence>
<dbReference type="EC" id="5.6.2.4" evidence="9"/>
<dbReference type="PANTHER" id="PTHR11070:SF2">
    <property type="entry name" value="ATP-DEPENDENT DNA HELICASE SRS2"/>
    <property type="match status" value="1"/>
</dbReference>